<dbReference type="HOGENOM" id="CLU_1093470_0_0_9"/>
<evidence type="ECO:0000256" key="1">
    <source>
        <dbReference type="SAM" id="MobiDB-lite"/>
    </source>
</evidence>
<dbReference type="PATRIC" id="fig|1073571.4.peg.5855"/>
<feature type="region of interest" description="Disordered" evidence="1">
    <location>
        <begin position="234"/>
        <end position="254"/>
    </location>
</feature>
<reference evidence="3" key="1">
    <citation type="submission" date="2015-03" db="EMBL/GenBank/DDBJ databases">
        <authorList>
            <person name="Wibberg D."/>
        </authorList>
    </citation>
    <scope>NUCLEOTIDE SEQUENCE [LARGE SCALE GENOMIC DNA]</scope>
</reference>
<feature type="compositionally biased region" description="Polar residues" evidence="1">
    <location>
        <begin position="244"/>
        <end position="254"/>
    </location>
</feature>
<feature type="region of interest" description="Disordered" evidence="1">
    <location>
        <begin position="66"/>
        <end position="149"/>
    </location>
</feature>
<organism evidence="2 3">
    <name type="scientific">Paenibacillus riograndensis SBR5</name>
    <dbReference type="NCBI Taxonomy" id="1073571"/>
    <lineage>
        <taxon>Bacteria</taxon>
        <taxon>Bacillati</taxon>
        <taxon>Bacillota</taxon>
        <taxon>Bacilli</taxon>
        <taxon>Bacillales</taxon>
        <taxon>Paenibacillaceae</taxon>
        <taxon>Paenibacillus</taxon>
        <taxon>Paenibacillus sonchi group</taxon>
    </lineage>
</organism>
<name>A0A0E3WIY6_9BACL</name>
<accession>A0A0E3WIY6</accession>
<dbReference type="AlphaFoldDB" id="A0A0E3WIY6"/>
<dbReference type="EMBL" id="LN831776">
    <property type="protein sequence ID" value="CQR57853.1"/>
    <property type="molecule type" value="Genomic_DNA"/>
</dbReference>
<feature type="compositionally biased region" description="Basic and acidic residues" evidence="1">
    <location>
        <begin position="234"/>
        <end position="243"/>
    </location>
</feature>
<gene>
    <name evidence="2" type="ORF">PRIO_5464</name>
</gene>
<sequence length="254" mass="26757">MFNKRWKKVLFWTLSVIVVLGVAGLFAANYAVDKLMSSMADGFNVEADETTSNATQGEIVEPPVAAGDATAEPTASAAPGSKVEPTSNVEPTTAVSPSSTPASEGAGDKKADNDGQTAASTKNPTSASATDKGPAKNGYTAQVSTDKAKEIQESVTVKDKADVAAIVMGQLSLSDIKRLQELAKGGLTVEEKREARSIILSKVSEEQYNELSQVAKKYGVSQGKTRDEILASEEANAKEEQLKNEQQAQKEGSE</sequence>
<dbReference type="RefSeq" id="WP_020430230.1">
    <property type="nucleotide sequence ID" value="NZ_AGBD01001017.1"/>
</dbReference>
<dbReference type="Proteomes" id="UP000033163">
    <property type="component" value="Chromosome I"/>
</dbReference>
<dbReference type="STRING" id="483937.AMQ84_18680"/>
<feature type="compositionally biased region" description="Low complexity" evidence="1">
    <location>
        <begin position="89"/>
        <end position="104"/>
    </location>
</feature>
<proteinExistence type="predicted"/>
<dbReference type="KEGG" id="pri:PRIO_5464"/>
<feature type="compositionally biased region" description="Polar residues" evidence="1">
    <location>
        <begin position="114"/>
        <end position="129"/>
    </location>
</feature>
<evidence type="ECO:0000313" key="3">
    <source>
        <dbReference type="Proteomes" id="UP000033163"/>
    </source>
</evidence>
<protein>
    <submittedName>
        <fullName evidence="2">Putative membrane protein</fullName>
    </submittedName>
</protein>
<evidence type="ECO:0000313" key="2">
    <source>
        <dbReference type="EMBL" id="CQR57853.1"/>
    </source>
</evidence>